<evidence type="ECO:0000256" key="1">
    <source>
        <dbReference type="ARBA" id="ARBA00023172"/>
    </source>
</evidence>
<dbReference type="Gene3D" id="1.10.443.10">
    <property type="entry name" value="Intergrase catalytic core"/>
    <property type="match status" value="1"/>
</dbReference>
<evidence type="ECO:0000259" key="3">
    <source>
        <dbReference type="PROSITE" id="PS51898"/>
    </source>
</evidence>
<protein>
    <submittedName>
        <fullName evidence="4">Integrase</fullName>
    </submittedName>
</protein>
<reference evidence="4" key="1">
    <citation type="submission" date="2016-04" db="EMBL/GenBank/DDBJ databases">
        <authorList>
            <person name="Evans L.H."/>
            <person name="Alamgir A."/>
            <person name="Owens N."/>
            <person name="Weber N.D."/>
            <person name="Virtaneva K."/>
            <person name="Barbian K."/>
            <person name="Babar A."/>
            <person name="Rosenke K."/>
        </authorList>
    </citation>
    <scope>NUCLEOTIDE SEQUENCE</scope>
    <source>
        <strain evidence="4">Nono1</strain>
    </source>
</reference>
<dbReference type="Pfam" id="PF00589">
    <property type="entry name" value="Phage_integrase"/>
    <property type="match status" value="1"/>
</dbReference>
<organism evidence="4">
    <name type="scientific">Nonomuraea gerenzanensis</name>
    <dbReference type="NCBI Taxonomy" id="93944"/>
    <lineage>
        <taxon>Bacteria</taxon>
        <taxon>Bacillati</taxon>
        <taxon>Actinomycetota</taxon>
        <taxon>Actinomycetes</taxon>
        <taxon>Streptosporangiales</taxon>
        <taxon>Streptosporangiaceae</taxon>
        <taxon>Nonomuraea</taxon>
    </lineage>
</organism>
<dbReference type="CDD" id="cd01189">
    <property type="entry name" value="INT_ICEBs1_C_like"/>
    <property type="match status" value="1"/>
</dbReference>
<feature type="region of interest" description="Disordered" evidence="2">
    <location>
        <begin position="274"/>
        <end position="314"/>
    </location>
</feature>
<evidence type="ECO:0000256" key="2">
    <source>
        <dbReference type="SAM" id="MobiDB-lite"/>
    </source>
</evidence>
<proteinExistence type="predicted"/>
<dbReference type="InterPro" id="IPR011010">
    <property type="entry name" value="DNA_brk_join_enz"/>
</dbReference>
<feature type="domain" description="Tyr recombinase" evidence="3">
    <location>
        <begin position="69"/>
        <end position="266"/>
    </location>
</feature>
<dbReference type="InterPro" id="IPR013762">
    <property type="entry name" value="Integrase-like_cat_sf"/>
</dbReference>
<dbReference type="GO" id="GO:0006310">
    <property type="term" value="P:DNA recombination"/>
    <property type="evidence" value="ECO:0007669"/>
    <property type="project" value="UniProtKB-KW"/>
</dbReference>
<dbReference type="PROSITE" id="PS51898">
    <property type="entry name" value="TYR_RECOMBINASE"/>
    <property type="match status" value="1"/>
</dbReference>
<dbReference type="InterPro" id="IPR050090">
    <property type="entry name" value="Tyrosine_recombinase_XerCD"/>
</dbReference>
<sequence length="347" mass="37992">MREHLVTFNAAALMHLPAARKPKGLVWTKARVEAFDRAFAKRLEAVRADPELRRRRTITVWACADLRPSPVMVWTPAQLGAFLDHAVTDRLYALFHLIAFRGLRRGEACGARWSDLDTDEGTLSVTTQLTVVNGQVEEGAPQTESSDNLVALDQATLDVLRMHRTRQRADRRLWGPAWRGSGRIFTKPDGTPLHPDVVSKRFEKLCFAAGLPPIRLHDLRHGAATLSLAAGSDMKIISAMLRHSSLVVTSDLYTAVLPEVAHAAAEASAALVPRTAPPGEDCPRPAVSLRSPRSPYPRTIPLARGETGGQRHGQRLRSRIRLRERGIADPPTTALCTGAAGHANLEA</sequence>
<name>A0A1M4E9I5_9ACTN</name>
<keyword evidence="1" id="KW-0233">DNA recombination</keyword>
<dbReference type="AlphaFoldDB" id="A0A1M4E9I5"/>
<dbReference type="PANTHER" id="PTHR30349">
    <property type="entry name" value="PHAGE INTEGRASE-RELATED"/>
    <property type="match status" value="1"/>
</dbReference>
<dbReference type="PANTHER" id="PTHR30349:SF91">
    <property type="entry name" value="INTA PROTEIN"/>
    <property type="match status" value="1"/>
</dbReference>
<dbReference type="InterPro" id="IPR002104">
    <property type="entry name" value="Integrase_catalytic"/>
</dbReference>
<evidence type="ECO:0000313" key="4">
    <source>
        <dbReference type="EMBL" id="SBO95597.1"/>
    </source>
</evidence>
<dbReference type="GO" id="GO:0003677">
    <property type="term" value="F:DNA binding"/>
    <property type="evidence" value="ECO:0007669"/>
    <property type="project" value="InterPro"/>
</dbReference>
<dbReference type="RefSeq" id="WP_225274964.1">
    <property type="nucleotide sequence ID" value="NZ_CP084058.1"/>
</dbReference>
<gene>
    <name evidence="4" type="ORF">BN4615_P5113</name>
</gene>
<dbReference type="EMBL" id="LT559118">
    <property type="protein sequence ID" value="SBO95597.1"/>
    <property type="molecule type" value="Genomic_DNA"/>
</dbReference>
<dbReference type="GO" id="GO:0015074">
    <property type="term" value="P:DNA integration"/>
    <property type="evidence" value="ECO:0007669"/>
    <property type="project" value="InterPro"/>
</dbReference>
<dbReference type="SUPFAM" id="SSF56349">
    <property type="entry name" value="DNA breaking-rejoining enzymes"/>
    <property type="match status" value="1"/>
</dbReference>
<accession>A0A1M4E9I5</accession>